<reference evidence="1" key="1">
    <citation type="submission" date="2018-11" db="EMBL/GenBank/DDBJ databases">
        <authorList>
            <consortium name="Pathogen Informatics"/>
        </authorList>
    </citation>
    <scope>NUCLEOTIDE SEQUENCE</scope>
</reference>
<organism evidence="1 2">
    <name type="scientific">Protopolystoma xenopodis</name>
    <dbReference type="NCBI Taxonomy" id="117903"/>
    <lineage>
        <taxon>Eukaryota</taxon>
        <taxon>Metazoa</taxon>
        <taxon>Spiralia</taxon>
        <taxon>Lophotrochozoa</taxon>
        <taxon>Platyhelminthes</taxon>
        <taxon>Monogenea</taxon>
        <taxon>Polyopisthocotylea</taxon>
        <taxon>Polystomatidea</taxon>
        <taxon>Polystomatidae</taxon>
        <taxon>Protopolystoma</taxon>
    </lineage>
</organism>
<dbReference type="Proteomes" id="UP000784294">
    <property type="component" value="Unassembled WGS sequence"/>
</dbReference>
<name>A0A448WYT0_9PLAT</name>
<gene>
    <name evidence="1" type="ORF">PXEA_LOCUS16985</name>
</gene>
<evidence type="ECO:0000313" key="1">
    <source>
        <dbReference type="EMBL" id="VEL23545.1"/>
    </source>
</evidence>
<sequence>MNDYCAYVPIRVSAEFCGLLGHRKSKNVSMPRELGPAEHAQQSVVGSVAGSRSAWAKCPGQSHLDLLAGFVKSAAAACYLGQGGGVCLWGFCDSLAGSDFRGEVEKEEEGR</sequence>
<dbReference type="AlphaFoldDB" id="A0A448WYT0"/>
<protein>
    <submittedName>
        <fullName evidence="1">Uncharacterized protein</fullName>
    </submittedName>
</protein>
<keyword evidence="2" id="KW-1185">Reference proteome</keyword>
<comment type="caution">
    <text evidence="1">The sequence shown here is derived from an EMBL/GenBank/DDBJ whole genome shotgun (WGS) entry which is preliminary data.</text>
</comment>
<evidence type="ECO:0000313" key="2">
    <source>
        <dbReference type="Proteomes" id="UP000784294"/>
    </source>
</evidence>
<accession>A0A448WYT0</accession>
<proteinExistence type="predicted"/>
<dbReference type="EMBL" id="CAAALY010062514">
    <property type="protein sequence ID" value="VEL23545.1"/>
    <property type="molecule type" value="Genomic_DNA"/>
</dbReference>